<dbReference type="InterPro" id="IPR050367">
    <property type="entry name" value="APC_superfamily"/>
</dbReference>
<dbReference type="Gene3D" id="1.20.1740.10">
    <property type="entry name" value="Amino acid/polyamine transporter I"/>
    <property type="match status" value="1"/>
</dbReference>
<keyword evidence="8" id="KW-1185">Reference proteome</keyword>
<evidence type="ECO:0000256" key="6">
    <source>
        <dbReference type="SAM" id="Phobius"/>
    </source>
</evidence>
<feature type="transmembrane region" description="Helical" evidence="6">
    <location>
        <begin position="160"/>
        <end position="178"/>
    </location>
</feature>
<keyword evidence="3 6" id="KW-0812">Transmembrane</keyword>
<sequence>MRTDARRTPVGTNTGPRRPGTLHLVVLLAMAHAPFVPLYGFLPTIYQYSGSVAVPLVLAFGGIVMVVFSAAHAGMARRVPHGGGLHALVTAGLGPVAGLGAAALALVSYLAFLAGVLVFFGGALRGLVFALVDVDTPLWCSVVAAAVLVAATTRLPLRHVVGLLAVLGVVQVLAVVWLDVEALANPAGGTVSFAGLDPASLLTGSFTLATCLALTAFVGTEVGLAYRDEADEPARTVPRATTIAYALVTVVLVVSATAISVALGPEDVIAMAQGSYQSLTGTGSQPLIVEVVLRIVDPSSVGAVTDLLTALLAAGGLAVGVTFAHAIARQVAALARDGALPAPLAHRATDGRPTRAALIGPVLSGVAALAAVTSDSSWMALFQGMIGGLGVTLLIALTALAIVVWFLRRDEEDTGFLGWETPVVAGAFTLVVTGFVYVYSLIRLPDVLGDDGAIARWLFPLTTLGALAAGLVWGATSRVRQGFDQGPPRGR</sequence>
<keyword evidence="5 6" id="KW-0472">Membrane</keyword>
<evidence type="ECO:0000256" key="4">
    <source>
        <dbReference type="ARBA" id="ARBA00022989"/>
    </source>
</evidence>
<evidence type="ECO:0000313" key="7">
    <source>
        <dbReference type="EMBL" id="SHN46666.1"/>
    </source>
</evidence>
<evidence type="ECO:0000256" key="1">
    <source>
        <dbReference type="ARBA" id="ARBA00004651"/>
    </source>
</evidence>
<feature type="transmembrane region" description="Helical" evidence="6">
    <location>
        <begin position="454"/>
        <end position="475"/>
    </location>
</feature>
<feature type="transmembrane region" description="Helical" evidence="6">
    <location>
        <begin position="307"/>
        <end position="328"/>
    </location>
</feature>
<dbReference type="Proteomes" id="UP000184440">
    <property type="component" value="Unassembled WGS sequence"/>
</dbReference>
<proteinExistence type="predicted"/>
<feature type="transmembrane region" description="Helical" evidence="6">
    <location>
        <begin position="96"/>
        <end position="124"/>
    </location>
</feature>
<gene>
    <name evidence="7" type="ORF">SAMN05443668_11749</name>
</gene>
<dbReference type="PIRSF" id="PIRSF006060">
    <property type="entry name" value="AA_transporter"/>
    <property type="match status" value="1"/>
</dbReference>
<feature type="transmembrane region" description="Helical" evidence="6">
    <location>
        <begin position="54"/>
        <end position="75"/>
    </location>
</feature>
<feature type="transmembrane region" description="Helical" evidence="6">
    <location>
        <begin position="419"/>
        <end position="442"/>
    </location>
</feature>
<comment type="subcellular location">
    <subcellularLocation>
        <location evidence="1">Cell membrane</location>
        <topology evidence="1">Multi-pass membrane protein</topology>
    </subcellularLocation>
</comment>
<dbReference type="PANTHER" id="PTHR42770:SF16">
    <property type="entry name" value="AMINO ACID PERMEASE"/>
    <property type="match status" value="1"/>
</dbReference>
<protein>
    <submittedName>
        <fullName evidence="7">Amino acid transporter</fullName>
    </submittedName>
</protein>
<feature type="transmembrane region" description="Helical" evidence="6">
    <location>
        <begin position="356"/>
        <end position="374"/>
    </location>
</feature>
<evidence type="ECO:0000256" key="2">
    <source>
        <dbReference type="ARBA" id="ARBA00022475"/>
    </source>
</evidence>
<feature type="transmembrane region" description="Helical" evidence="6">
    <location>
        <begin position="136"/>
        <end position="153"/>
    </location>
</feature>
<dbReference type="PANTHER" id="PTHR42770">
    <property type="entry name" value="AMINO ACID TRANSPORTER-RELATED"/>
    <property type="match status" value="1"/>
</dbReference>
<dbReference type="OrthoDB" id="137613at2"/>
<evidence type="ECO:0000256" key="3">
    <source>
        <dbReference type="ARBA" id="ARBA00022692"/>
    </source>
</evidence>
<accession>A0A1M7RKJ3</accession>
<organism evidence="7 8">
    <name type="scientific">Cryptosporangium aurantiacum</name>
    <dbReference type="NCBI Taxonomy" id="134849"/>
    <lineage>
        <taxon>Bacteria</taxon>
        <taxon>Bacillati</taxon>
        <taxon>Actinomycetota</taxon>
        <taxon>Actinomycetes</taxon>
        <taxon>Cryptosporangiales</taxon>
        <taxon>Cryptosporangiaceae</taxon>
        <taxon>Cryptosporangium</taxon>
    </lineage>
</organism>
<dbReference type="RefSeq" id="WP_084742136.1">
    <property type="nucleotide sequence ID" value="NZ_FRCS01000017.1"/>
</dbReference>
<feature type="transmembrane region" description="Helical" evidence="6">
    <location>
        <begin position="243"/>
        <end position="263"/>
    </location>
</feature>
<dbReference type="AlphaFoldDB" id="A0A1M7RKJ3"/>
<keyword evidence="4 6" id="KW-1133">Transmembrane helix</keyword>
<keyword evidence="2" id="KW-1003">Cell membrane</keyword>
<dbReference type="GO" id="GO:0005886">
    <property type="term" value="C:plasma membrane"/>
    <property type="evidence" value="ECO:0007669"/>
    <property type="project" value="UniProtKB-SubCell"/>
</dbReference>
<feature type="transmembrane region" description="Helical" evidence="6">
    <location>
        <begin position="21"/>
        <end position="42"/>
    </location>
</feature>
<feature type="transmembrane region" description="Helical" evidence="6">
    <location>
        <begin position="198"/>
        <end position="222"/>
    </location>
</feature>
<dbReference type="InterPro" id="IPR002293">
    <property type="entry name" value="AA/rel_permease1"/>
</dbReference>
<dbReference type="STRING" id="134849.SAMN05443668_11749"/>
<evidence type="ECO:0000313" key="8">
    <source>
        <dbReference type="Proteomes" id="UP000184440"/>
    </source>
</evidence>
<dbReference type="GO" id="GO:0022857">
    <property type="term" value="F:transmembrane transporter activity"/>
    <property type="evidence" value="ECO:0007669"/>
    <property type="project" value="InterPro"/>
</dbReference>
<reference evidence="7 8" key="1">
    <citation type="submission" date="2016-11" db="EMBL/GenBank/DDBJ databases">
        <authorList>
            <person name="Jaros S."/>
            <person name="Januszkiewicz K."/>
            <person name="Wedrychowicz H."/>
        </authorList>
    </citation>
    <scope>NUCLEOTIDE SEQUENCE [LARGE SCALE GENOMIC DNA]</scope>
    <source>
        <strain evidence="7 8">DSM 46144</strain>
    </source>
</reference>
<name>A0A1M7RKJ3_9ACTN</name>
<dbReference type="Pfam" id="PF13520">
    <property type="entry name" value="AA_permease_2"/>
    <property type="match status" value="1"/>
</dbReference>
<feature type="transmembrane region" description="Helical" evidence="6">
    <location>
        <begin position="380"/>
        <end position="407"/>
    </location>
</feature>
<dbReference type="EMBL" id="FRCS01000017">
    <property type="protein sequence ID" value="SHN46666.1"/>
    <property type="molecule type" value="Genomic_DNA"/>
</dbReference>
<evidence type="ECO:0000256" key="5">
    <source>
        <dbReference type="ARBA" id="ARBA00023136"/>
    </source>
</evidence>